<dbReference type="InterPro" id="IPR040038">
    <property type="entry name" value="TIPIN/Csm3/Swi3"/>
</dbReference>
<dbReference type="GO" id="GO:0031298">
    <property type="term" value="C:replication fork protection complex"/>
    <property type="evidence" value="ECO:0007669"/>
    <property type="project" value="TreeGrafter"/>
</dbReference>
<evidence type="ECO:0000256" key="7">
    <source>
        <dbReference type="SAM" id="MobiDB-lite"/>
    </source>
</evidence>
<feature type="region of interest" description="Disordered" evidence="7">
    <location>
        <begin position="251"/>
        <end position="333"/>
    </location>
</feature>
<proteinExistence type="inferred from homology"/>
<evidence type="ECO:0000256" key="6">
    <source>
        <dbReference type="RuleBase" id="RU366049"/>
    </source>
</evidence>
<accession>A0A854QB06</accession>
<evidence type="ECO:0000256" key="2">
    <source>
        <dbReference type="ARBA" id="ARBA00006075"/>
    </source>
</evidence>
<keyword evidence="4 6" id="KW-0539">Nucleus</keyword>
<gene>
    <name evidence="9" type="ORF">C361_06011</name>
</gene>
<evidence type="ECO:0000256" key="1">
    <source>
        <dbReference type="ARBA" id="ARBA00004123"/>
    </source>
</evidence>
<dbReference type="PANTHER" id="PTHR13220">
    <property type="entry name" value="TIMELESS INTERACTING-RELATED"/>
    <property type="match status" value="1"/>
</dbReference>
<evidence type="ECO:0000256" key="3">
    <source>
        <dbReference type="ARBA" id="ARBA00022763"/>
    </source>
</evidence>
<name>A0A854QB06_CRYNE</name>
<dbReference type="PANTHER" id="PTHR13220:SF11">
    <property type="entry name" value="TIMELESS-INTERACTING PROTEIN"/>
    <property type="match status" value="1"/>
</dbReference>
<dbReference type="OrthoDB" id="437078at2759"/>
<organism evidence="9 10">
    <name type="scientific">Cryptococcus neoformans Tu259-1</name>
    <dbReference type="NCBI Taxonomy" id="1230072"/>
    <lineage>
        <taxon>Eukaryota</taxon>
        <taxon>Fungi</taxon>
        <taxon>Dikarya</taxon>
        <taxon>Basidiomycota</taxon>
        <taxon>Agaricomycotina</taxon>
        <taxon>Tremellomycetes</taxon>
        <taxon>Tremellales</taxon>
        <taxon>Cryptococcaceae</taxon>
        <taxon>Cryptococcus</taxon>
        <taxon>Cryptococcus neoformans species complex</taxon>
    </lineage>
</organism>
<reference evidence="9 10" key="1">
    <citation type="submission" date="2017-06" db="EMBL/GenBank/DDBJ databases">
        <title>Global population genomics of the pathogenic fungus Cryptococcus neoformans var. grubii.</title>
        <authorList>
            <person name="Cuomo C."/>
            <person name="Litvintseva A."/>
            <person name="Chen Y."/>
            <person name="Young S."/>
            <person name="Zeng Q."/>
            <person name="Chapman S."/>
            <person name="Gujja S."/>
            <person name="Saif S."/>
            <person name="Birren B."/>
        </authorList>
    </citation>
    <scope>NUCLEOTIDE SEQUENCE [LARGE SCALE GENOMIC DNA]</scope>
    <source>
        <strain evidence="9 10">Tu259-1</strain>
    </source>
</reference>
<dbReference type="Proteomes" id="UP000199727">
    <property type="component" value="Unassembled WGS sequence"/>
</dbReference>
<dbReference type="Pfam" id="PF07962">
    <property type="entry name" value="Swi3"/>
    <property type="match status" value="1"/>
</dbReference>
<dbReference type="GO" id="GO:0000076">
    <property type="term" value="P:DNA replication checkpoint signaling"/>
    <property type="evidence" value="ECO:0007669"/>
    <property type="project" value="UniProtKB-UniRule"/>
</dbReference>
<keyword evidence="5 6" id="KW-0131">Cell cycle</keyword>
<dbReference type="GO" id="GO:0031297">
    <property type="term" value="P:replication fork processing"/>
    <property type="evidence" value="ECO:0007669"/>
    <property type="project" value="UniProtKB-UniRule"/>
</dbReference>
<dbReference type="GO" id="GO:0003677">
    <property type="term" value="F:DNA binding"/>
    <property type="evidence" value="ECO:0007669"/>
    <property type="project" value="TreeGrafter"/>
</dbReference>
<comment type="caution">
    <text evidence="9">The sequence shown here is derived from an EMBL/GenBank/DDBJ whole genome shotgun (WGS) entry which is preliminary data.</text>
</comment>
<protein>
    <recommendedName>
        <fullName evidence="6">Chromosome segregation in meiosis protein</fullName>
    </recommendedName>
</protein>
<feature type="compositionally biased region" description="Low complexity" evidence="7">
    <location>
        <begin position="269"/>
        <end position="302"/>
    </location>
</feature>
<dbReference type="GO" id="GO:0006974">
    <property type="term" value="P:DNA damage response"/>
    <property type="evidence" value="ECO:0007669"/>
    <property type="project" value="UniProtKB-KW"/>
</dbReference>
<dbReference type="InterPro" id="IPR012923">
    <property type="entry name" value="Csm3"/>
</dbReference>
<feature type="region of interest" description="Disordered" evidence="7">
    <location>
        <begin position="1"/>
        <end position="81"/>
    </location>
</feature>
<comment type="similarity">
    <text evidence="2 6">Belongs to the CSM3 family.</text>
</comment>
<dbReference type="AlphaFoldDB" id="A0A854QB06"/>
<evidence type="ECO:0000313" key="10">
    <source>
        <dbReference type="Proteomes" id="UP000199727"/>
    </source>
</evidence>
<feature type="compositionally biased region" description="Acidic residues" evidence="7">
    <location>
        <begin position="324"/>
        <end position="333"/>
    </location>
</feature>
<evidence type="ECO:0000313" key="9">
    <source>
        <dbReference type="EMBL" id="OXG13866.1"/>
    </source>
</evidence>
<comment type="subcellular location">
    <subcellularLocation>
        <location evidence="1 6">Nucleus</location>
    </subcellularLocation>
</comment>
<feature type="compositionally biased region" description="Polar residues" evidence="7">
    <location>
        <begin position="57"/>
        <end position="66"/>
    </location>
</feature>
<dbReference type="EMBL" id="AMKT01000078">
    <property type="protein sequence ID" value="OXG13866.1"/>
    <property type="molecule type" value="Genomic_DNA"/>
</dbReference>
<dbReference type="GO" id="GO:0043111">
    <property type="term" value="P:replication fork arrest"/>
    <property type="evidence" value="ECO:0007669"/>
    <property type="project" value="TreeGrafter"/>
</dbReference>
<evidence type="ECO:0000256" key="4">
    <source>
        <dbReference type="ARBA" id="ARBA00023242"/>
    </source>
</evidence>
<evidence type="ECO:0000259" key="8">
    <source>
        <dbReference type="Pfam" id="PF07962"/>
    </source>
</evidence>
<evidence type="ECO:0000256" key="5">
    <source>
        <dbReference type="ARBA" id="ARBA00023306"/>
    </source>
</evidence>
<comment type="function">
    <text evidence="6">Plays an important role in the control of DNA replication and the maintenance of replication fork stability.</text>
</comment>
<sequence length="390" mass="41755">MADLHDLFNSPPRPPPRAVHSLSPSTPARATRPNENPLFFSPGLSPGYEPGGRETSGIGSSAQSVYVSERSPSPPAGPRMIRVGEQREQDATNGIVRIRHAVNILPADDSAFGGNGSGTFPEGAAGATGGGRGGRWNNGVFVNNSVIHDPLAGIGGDDGDDDEEGDAIGKKRVIAKVDADRLLSENGIPALCRAAKKFKPRGKGREADDLRQVLNMYQMWAHGMFPKGDFAHTMHRTETVCRSRRMESALSGFKDAFNPRPPTSPREFSNSPRASPSRSRSLSPSGSPSRARSTSSNSNSNPFLVPTNTTTAHLNEREPLFDPADLEDDPDDGPEMEYLLAREAEMIMEAEAAAAAERVDAEAEAKTDAMIGAEIEAMEGEEDEFGGLYD</sequence>
<keyword evidence="3 6" id="KW-0227">DNA damage</keyword>
<feature type="domain" description="Chromosome segregation in meiosis protein 3" evidence="8">
    <location>
        <begin position="176"/>
        <end position="255"/>
    </location>
</feature>